<gene>
    <name evidence="2" type="ORF">DFQ06_2007</name>
</gene>
<keyword evidence="3" id="KW-1185">Reference proteome</keyword>
<dbReference type="GO" id="GO:0005975">
    <property type="term" value="P:carbohydrate metabolic process"/>
    <property type="evidence" value="ECO:0007669"/>
    <property type="project" value="InterPro"/>
</dbReference>
<name>A0A4R8ME94_9FLAO</name>
<dbReference type="AlphaFoldDB" id="A0A4R8ME94"/>
<dbReference type="InterPro" id="IPR008928">
    <property type="entry name" value="6-hairpin_glycosidase_sf"/>
</dbReference>
<evidence type="ECO:0000256" key="1">
    <source>
        <dbReference type="ARBA" id="ARBA00022801"/>
    </source>
</evidence>
<dbReference type="InterPro" id="IPR012341">
    <property type="entry name" value="6hp_glycosidase-like_sf"/>
</dbReference>
<dbReference type="InterPro" id="IPR052043">
    <property type="entry name" value="PolySaccharide_Degr_Enz"/>
</dbReference>
<dbReference type="GO" id="GO:0016787">
    <property type="term" value="F:hydrolase activity"/>
    <property type="evidence" value="ECO:0007669"/>
    <property type="project" value="UniProtKB-KW"/>
</dbReference>
<dbReference type="InterPro" id="IPR010905">
    <property type="entry name" value="Glyco_hydro_88"/>
</dbReference>
<dbReference type="PANTHER" id="PTHR33886">
    <property type="entry name" value="UNSATURATED RHAMNOGALACTURONAN HYDROLASE (EUROFUNG)"/>
    <property type="match status" value="1"/>
</dbReference>
<evidence type="ECO:0000313" key="2">
    <source>
        <dbReference type="EMBL" id="TDY62186.1"/>
    </source>
</evidence>
<dbReference type="PANTHER" id="PTHR33886:SF8">
    <property type="entry name" value="UNSATURATED RHAMNOGALACTURONAN HYDROLASE (EUROFUNG)"/>
    <property type="match status" value="1"/>
</dbReference>
<keyword evidence="1 2" id="KW-0378">Hydrolase</keyword>
<organism evidence="2 3">
    <name type="scientific">Algibacter lectus</name>
    <dbReference type="NCBI Taxonomy" id="221126"/>
    <lineage>
        <taxon>Bacteria</taxon>
        <taxon>Pseudomonadati</taxon>
        <taxon>Bacteroidota</taxon>
        <taxon>Flavobacteriia</taxon>
        <taxon>Flavobacteriales</taxon>
        <taxon>Flavobacteriaceae</taxon>
        <taxon>Algibacter</taxon>
    </lineage>
</organism>
<reference evidence="2 3" key="1">
    <citation type="submission" date="2019-03" db="EMBL/GenBank/DDBJ databases">
        <title>Genomic Encyclopedia of Type Strains, Phase III (KMG-III): the genomes of soil and plant-associated and newly described type strains.</title>
        <authorList>
            <person name="Whitman W."/>
        </authorList>
    </citation>
    <scope>NUCLEOTIDE SEQUENCE [LARGE SCALE GENOMIC DNA]</scope>
    <source>
        <strain evidence="2 3">CECT 8301</strain>
    </source>
</reference>
<sequence>MKHFSIFIIYITIYTAVSAQTSYHKYPSISTIPFSVIDAHTYEENNIKSTIRKVAEYQIEKYGEDIPTKNWLAGTFFSSFVAAYNVTGDNWYLDKAYAWGEKSEWDIHRPINADDICPAQTYLDIYFVKKDPKIFKTLHEKISVYFNRKEIFPGEKNSNQKTNLPLTGRNTWSWCDALYMAPPVYARLGKATGDKRYYEMLHRLYWDSVDFLYAPDQKLFHRNDKIKTEKDRTPNGKKIYWARGNGWVFAGLARLIEYLPDNDPIKEKYIKLFQDMAYSLAKYQMEDGLWRSSLNDPEWITTKETSGSAFYIYGMAKGIKEGWLPKEYFISTVLKGWTGLMSCVTPYGKLGYSQIVAGSPHEVRPHDNVDYAAGAFILAGTEILKINAMSEMNLLIDNTFIPRVVVRDGFWPTYNKNSVITHRNCFFTSYIKHDGTGALTAFNFNKHPNVSAYARKELKLFSKENGFPEFTPSIFPLHKDTIQVTYAKAKNNYTLLSQNIYLPIWKPMEKKGLKESNTINKNADCLQNWRNCFENNDIPLINLLSNNDTLFTVKKQKKNIQVAYTSIEGNKHNYYLASLKQNKWKKELLCSFSNDKKSDNNIKGSITLHPNKQEVIISSAFHPKTKQPLPNGLYQLFSGEKINKIWQWKQLTFNPVHNQFHPIITDGQNHALFWMSGQKINEKEYHTDIMMSSKF</sequence>
<proteinExistence type="predicted"/>
<evidence type="ECO:0000313" key="3">
    <source>
        <dbReference type="Proteomes" id="UP000294824"/>
    </source>
</evidence>
<dbReference type="Pfam" id="PF07470">
    <property type="entry name" value="Glyco_hydro_88"/>
    <property type="match status" value="1"/>
</dbReference>
<accession>A0A4R8ME94</accession>
<dbReference type="SUPFAM" id="SSF48208">
    <property type="entry name" value="Six-hairpin glycosidases"/>
    <property type="match status" value="1"/>
</dbReference>
<dbReference type="EMBL" id="SORL01000008">
    <property type="protein sequence ID" value="TDY62186.1"/>
    <property type="molecule type" value="Genomic_DNA"/>
</dbReference>
<comment type="caution">
    <text evidence="2">The sequence shown here is derived from an EMBL/GenBank/DDBJ whole genome shotgun (WGS) entry which is preliminary data.</text>
</comment>
<dbReference type="Proteomes" id="UP000294824">
    <property type="component" value="Unassembled WGS sequence"/>
</dbReference>
<dbReference type="Gene3D" id="1.50.10.10">
    <property type="match status" value="1"/>
</dbReference>
<protein>
    <submittedName>
        <fullName evidence="2">Rhamnogalacturonyl hydrolase YesR</fullName>
    </submittedName>
</protein>
<dbReference type="RefSeq" id="WP_133967442.1">
    <property type="nucleotide sequence ID" value="NZ_CANLRM010000002.1"/>
</dbReference>